<proteinExistence type="predicted"/>
<accession>A0A1G8QWC7</accession>
<evidence type="ECO:0000313" key="3">
    <source>
        <dbReference type="Proteomes" id="UP000182894"/>
    </source>
</evidence>
<keyword evidence="3" id="KW-1185">Reference proteome</keyword>
<reference evidence="3" key="1">
    <citation type="submission" date="2016-10" db="EMBL/GenBank/DDBJ databases">
        <authorList>
            <person name="Varghese N."/>
            <person name="Submissions S."/>
        </authorList>
    </citation>
    <scope>NUCLEOTIDE SEQUENCE [LARGE SCALE GENOMIC DNA]</scope>
    <source>
        <strain evidence="3">ATCC 700689</strain>
    </source>
</reference>
<organism evidence="2 3">
    <name type="scientific">Pseudomonas abietaniphila</name>
    <dbReference type="NCBI Taxonomy" id="89065"/>
    <lineage>
        <taxon>Bacteria</taxon>
        <taxon>Pseudomonadati</taxon>
        <taxon>Pseudomonadota</taxon>
        <taxon>Gammaproteobacteria</taxon>
        <taxon>Pseudomonadales</taxon>
        <taxon>Pseudomonadaceae</taxon>
        <taxon>Pseudomonas</taxon>
    </lineage>
</organism>
<keyword evidence="1" id="KW-1133">Transmembrane helix</keyword>
<protein>
    <submittedName>
        <fullName evidence="2">Uncharacterized protein</fullName>
    </submittedName>
</protein>
<name>A0A1G8QWC7_9PSED</name>
<dbReference type="STRING" id="89065.SAMN05216605_12186"/>
<dbReference type="AlphaFoldDB" id="A0A1G8QWC7"/>
<sequence>MDSRLTRILIAKVISGLVFTVTCLIALMAYRAGQFVITPDRIYMGIFLLVVGGAVFKILETFIAVPAKSDEQISAEADGTN</sequence>
<feature type="transmembrane region" description="Helical" evidence="1">
    <location>
        <begin position="9"/>
        <end position="30"/>
    </location>
</feature>
<dbReference type="RefSeq" id="WP_074758225.1">
    <property type="nucleotide sequence ID" value="NZ_FNCO01000021.1"/>
</dbReference>
<evidence type="ECO:0000256" key="1">
    <source>
        <dbReference type="SAM" id="Phobius"/>
    </source>
</evidence>
<keyword evidence="1" id="KW-0812">Transmembrane</keyword>
<dbReference type="Proteomes" id="UP000182894">
    <property type="component" value="Unassembled WGS sequence"/>
</dbReference>
<keyword evidence="1" id="KW-0472">Membrane</keyword>
<dbReference type="EMBL" id="FNCO01000021">
    <property type="protein sequence ID" value="SDJ09042.1"/>
    <property type="molecule type" value="Genomic_DNA"/>
</dbReference>
<evidence type="ECO:0000313" key="2">
    <source>
        <dbReference type="EMBL" id="SDJ09042.1"/>
    </source>
</evidence>
<dbReference type="OrthoDB" id="7032335at2"/>
<gene>
    <name evidence="2" type="ORF">SAMN05216605_12186</name>
</gene>
<feature type="transmembrane region" description="Helical" evidence="1">
    <location>
        <begin position="42"/>
        <end position="59"/>
    </location>
</feature>